<evidence type="ECO:0000259" key="6">
    <source>
        <dbReference type="Pfam" id="PF01494"/>
    </source>
</evidence>
<dbReference type="OrthoDB" id="16820at2759"/>
<gene>
    <name evidence="7" type="ORF">ACN38_g5917</name>
</gene>
<name>A0A0M9WFT4_9EURO</name>
<dbReference type="Pfam" id="PF01494">
    <property type="entry name" value="FAD_binding_3"/>
    <property type="match status" value="1"/>
</dbReference>
<dbReference type="SUPFAM" id="SSF54373">
    <property type="entry name" value="FAD-linked reductases, C-terminal domain"/>
    <property type="match status" value="1"/>
</dbReference>
<dbReference type="FunFam" id="3.50.50.60:FF:000115">
    <property type="entry name" value="Salicylate hydroxylase, putative"/>
    <property type="match status" value="1"/>
</dbReference>
<evidence type="ECO:0000313" key="7">
    <source>
        <dbReference type="EMBL" id="KOS43205.1"/>
    </source>
</evidence>
<evidence type="ECO:0000256" key="2">
    <source>
        <dbReference type="ARBA" id="ARBA00022630"/>
    </source>
</evidence>
<dbReference type="EMBL" id="LHQQ01000087">
    <property type="protein sequence ID" value="KOS43205.1"/>
    <property type="molecule type" value="Genomic_DNA"/>
</dbReference>
<evidence type="ECO:0000256" key="5">
    <source>
        <dbReference type="ARBA" id="ARBA00023033"/>
    </source>
</evidence>
<evidence type="ECO:0000313" key="8">
    <source>
        <dbReference type="Proteomes" id="UP000037696"/>
    </source>
</evidence>
<comment type="caution">
    <text evidence="7">The sequence shown here is derived from an EMBL/GenBank/DDBJ whole genome shotgun (WGS) entry which is preliminary data.</text>
</comment>
<dbReference type="Proteomes" id="UP000037696">
    <property type="component" value="Unassembled WGS sequence"/>
</dbReference>
<dbReference type="GO" id="GO:0004497">
    <property type="term" value="F:monooxygenase activity"/>
    <property type="evidence" value="ECO:0007669"/>
    <property type="project" value="UniProtKB-KW"/>
</dbReference>
<dbReference type="AlphaFoldDB" id="A0A0M9WFT4"/>
<keyword evidence="5" id="KW-0503">Monooxygenase</keyword>
<dbReference type="SUPFAM" id="SSF51905">
    <property type="entry name" value="FAD/NAD(P)-binding domain"/>
    <property type="match status" value="1"/>
</dbReference>
<evidence type="ECO:0000256" key="4">
    <source>
        <dbReference type="ARBA" id="ARBA00023002"/>
    </source>
</evidence>
<dbReference type="Gene3D" id="3.50.50.60">
    <property type="entry name" value="FAD/NAD(P)-binding domain"/>
    <property type="match status" value="1"/>
</dbReference>
<dbReference type="InterPro" id="IPR050493">
    <property type="entry name" value="FAD-dep_Monooxygenase_BioMet"/>
</dbReference>
<dbReference type="InterPro" id="IPR002938">
    <property type="entry name" value="FAD-bd"/>
</dbReference>
<dbReference type="GO" id="GO:0071949">
    <property type="term" value="F:FAD binding"/>
    <property type="evidence" value="ECO:0007669"/>
    <property type="project" value="InterPro"/>
</dbReference>
<keyword evidence="4" id="KW-0560">Oxidoreductase</keyword>
<keyword evidence="3" id="KW-0274">FAD</keyword>
<dbReference type="PRINTS" id="PR00420">
    <property type="entry name" value="RNGMNOXGNASE"/>
</dbReference>
<dbReference type="InterPro" id="IPR036188">
    <property type="entry name" value="FAD/NAD-bd_sf"/>
</dbReference>
<protein>
    <recommendedName>
        <fullName evidence="6">FAD-binding domain-containing protein</fullName>
    </recommendedName>
</protein>
<evidence type="ECO:0000256" key="3">
    <source>
        <dbReference type="ARBA" id="ARBA00022827"/>
    </source>
</evidence>
<comment type="similarity">
    <text evidence="1">Belongs to the paxM FAD-dependent monooxygenase family.</text>
</comment>
<sequence length="474" mass="52373">MVHASISSSCGDNPRGPITGKAEGIEQVLIEKIILHSTDIQKKSIIQLDVIIVGAGLAGLAAAVSISLSGHRVTVIESAKELLEVGAGLQVTPNCTRILQRWGLPDRLWLSAAEPSALIVHRYSGKVLAREDNFDKKIRSQYGAPFIDLHRVDLQLSLYEKAKGLGVEFKLGEKVISVDFHLPSVTAESGLTMRGDLVVAADGLWSRCRSNLLGTDDMPRPTGDLAYRVVLDLDQLDDPELKSWVNNPTVHFWIGPGAHAVGYSLRGGMMYNIVLLVPDDLPPGVSRDSGSIEEMQALFKDWDPLLGRFLSVVDQVDKWKLMHREELPSWVNEKSNFVFVGDSCHPMLPYLAQGANSAVEDGAVLGLILGHLRSKDQLPKALKMYENLRKARGDAIVKETFKQRDSFHMADGPEQEARDKIFLSQLGKSKIQGSFPSKWTCPQVQPWLYGYDAFKVVENAVLEYPFMLDSCCTD</sequence>
<dbReference type="PANTHER" id="PTHR13789">
    <property type="entry name" value="MONOOXYGENASE"/>
    <property type="match status" value="1"/>
</dbReference>
<dbReference type="STRING" id="229535.A0A0M9WFT4"/>
<keyword evidence="8" id="KW-1185">Reference proteome</keyword>
<reference evidence="7 8" key="1">
    <citation type="submission" date="2015-08" db="EMBL/GenBank/DDBJ databases">
        <title>Genome sequencing of Penicillium nordicum.</title>
        <authorList>
            <person name="Nguyen H.D."/>
            <person name="Seifert K.A."/>
        </authorList>
    </citation>
    <scope>NUCLEOTIDE SEQUENCE [LARGE SCALE GENOMIC DNA]</scope>
    <source>
        <strain evidence="7 8">DAOMC 185683</strain>
    </source>
</reference>
<evidence type="ECO:0000256" key="1">
    <source>
        <dbReference type="ARBA" id="ARBA00007992"/>
    </source>
</evidence>
<organism evidence="7 8">
    <name type="scientific">Penicillium nordicum</name>
    <dbReference type="NCBI Taxonomy" id="229535"/>
    <lineage>
        <taxon>Eukaryota</taxon>
        <taxon>Fungi</taxon>
        <taxon>Dikarya</taxon>
        <taxon>Ascomycota</taxon>
        <taxon>Pezizomycotina</taxon>
        <taxon>Eurotiomycetes</taxon>
        <taxon>Eurotiomycetidae</taxon>
        <taxon>Eurotiales</taxon>
        <taxon>Aspergillaceae</taxon>
        <taxon>Penicillium</taxon>
    </lineage>
</organism>
<keyword evidence="2" id="KW-0285">Flavoprotein</keyword>
<accession>A0A0M9WFT4</accession>
<proteinExistence type="inferred from homology"/>
<dbReference type="PANTHER" id="PTHR13789:SF238">
    <property type="entry name" value="PUTATIVE (AFU_ORTHOLOGUE AFUA_2G01680)-RELATED"/>
    <property type="match status" value="1"/>
</dbReference>
<feature type="domain" description="FAD-binding" evidence="6">
    <location>
        <begin position="48"/>
        <end position="399"/>
    </location>
</feature>